<sequence>MTGTRLELPGVKRYYEFPDWRFSPTDQVLLFNFKNDLEKEDTGIEIIAERFGKGSIAGARKLCHNQFSKQQWLVIEVLFASASVRREAIRYGVCYNNKQYRAITTCNQRSSCTAFSITGMPIQKQEEALKFAKQRVEAILEQYAPPATISSSSSSSASLNNSNKKGHSTKNNNNESHEKQSSLATTVLQIQHIWLHTNNRGIYNGCGTVILDGYTSSLKENRDGALARYTDAKTYPLMAMHIRHCRMYCSTCRTLNHHATEDCIGEQNYDFYDEEAYDHSFNDGRSSMDNNGDDMASITSSTCSTMAAEASYDVIDPFES</sequence>
<feature type="region of interest" description="Disordered" evidence="1">
    <location>
        <begin position="147"/>
        <end position="182"/>
    </location>
</feature>
<protein>
    <submittedName>
        <fullName evidence="2">Uncharacterized protein</fullName>
    </submittedName>
</protein>
<accession>A0AAD5K843</accession>
<organism evidence="2 3">
    <name type="scientific">Phascolomyces articulosus</name>
    <dbReference type="NCBI Taxonomy" id="60185"/>
    <lineage>
        <taxon>Eukaryota</taxon>
        <taxon>Fungi</taxon>
        <taxon>Fungi incertae sedis</taxon>
        <taxon>Mucoromycota</taxon>
        <taxon>Mucoromycotina</taxon>
        <taxon>Mucoromycetes</taxon>
        <taxon>Mucorales</taxon>
        <taxon>Lichtheimiaceae</taxon>
        <taxon>Phascolomyces</taxon>
    </lineage>
</organism>
<reference evidence="2" key="2">
    <citation type="submission" date="2023-02" db="EMBL/GenBank/DDBJ databases">
        <authorList>
            <consortium name="DOE Joint Genome Institute"/>
            <person name="Mondo S.J."/>
            <person name="Chang Y."/>
            <person name="Wang Y."/>
            <person name="Ahrendt S."/>
            <person name="Andreopoulos W."/>
            <person name="Barry K."/>
            <person name="Beard J."/>
            <person name="Benny G.L."/>
            <person name="Blankenship S."/>
            <person name="Bonito G."/>
            <person name="Cuomo C."/>
            <person name="Desiro A."/>
            <person name="Gervers K.A."/>
            <person name="Hundley H."/>
            <person name="Kuo A."/>
            <person name="LaButti K."/>
            <person name="Lang B.F."/>
            <person name="Lipzen A."/>
            <person name="O'Donnell K."/>
            <person name="Pangilinan J."/>
            <person name="Reynolds N."/>
            <person name="Sandor L."/>
            <person name="Smith M.W."/>
            <person name="Tsang A."/>
            <person name="Grigoriev I.V."/>
            <person name="Stajich J.E."/>
            <person name="Spatafora J.W."/>
        </authorList>
    </citation>
    <scope>NUCLEOTIDE SEQUENCE</scope>
    <source>
        <strain evidence="2">RSA 2281</strain>
    </source>
</reference>
<name>A0AAD5K843_9FUNG</name>
<dbReference type="EMBL" id="JAIXMP010000023">
    <property type="protein sequence ID" value="KAI9255232.1"/>
    <property type="molecule type" value="Genomic_DNA"/>
</dbReference>
<gene>
    <name evidence="2" type="ORF">BDA99DRAFT_540145</name>
</gene>
<evidence type="ECO:0000313" key="2">
    <source>
        <dbReference type="EMBL" id="KAI9255232.1"/>
    </source>
</evidence>
<evidence type="ECO:0000256" key="1">
    <source>
        <dbReference type="SAM" id="MobiDB-lite"/>
    </source>
</evidence>
<evidence type="ECO:0000313" key="3">
    <source>
        <dbReference type="Proteomes" id="UP001209540"/>
    </source>
</evidence>
<keyword evidence="3" id="KW-1185">Reference proteome</keyword>
<dbReference type="AlphaFoldDB" id="A0AAD5K843"/>
<proteinExistence type="predicted"/>
<feature type="compositionally biased region" description="Low complexity" evidence="1">
    <location>
        <begin position="150"/>
        <end position="163"/>
    </location>
</feature>
<dbReference type="Proteomes" id="UP001209540">
    <property type="component" value="Unassembled WGS sequence"/>
</dbReference>
<reference evidence="2" key="1">
    <citation type="journal article" date="2022" name="IScience">
        <title>Evolution of zygomycete secretomes and the origins of terrestrial fungal ecologies.</title>
        <authorList>
            <person name="Chang Y."/>
            <person name="Wang Y."/>
            <person name="Mondo S."/>
            <person name="Ahrendt S."/>
            <person name="Andreopoulos W."/>
            <person name="Barry K."/>
            <person name="Beard J."/>
            <person name="Benny G.L."/>
            <person name="Blankenship S."/>
            <person name="Bonito G."/>
            <person name="Cuomo C."/>
            <person name="Desiro A."/>
            <person name="Gervers K.A."/>
            <person name="Hundley H."/>
            <person name="Kuo A."/>
            <person name="LaButti K."/>
            <person name="Lang B.F."/>
            <person name="Lipzen A."/>
            <person name="O'Donnell K."/>
            <person name="Pangilinan J."/>
            <person name="Reynolds N."/>
            <person name="Sandor L."/>
            <person name="Smith M.E."/>
            <person name="Tsang A."/>
            <person name="Grigoriev I.V."/>
            <person name="Stajich J.E."/>
            <person name="Spatafora J.W."/>
        </authorList>
    </citation>
    <scope>NUCLEOTIDE SEQUENCE</scope>
    <source>
        <strain evidence="2">RSA 2281</strain>
    </source>
</reference>
<comment type="caution">
    <text evidence="2">The sequence shown here is derived from an EMBL/GenBank/DDBJ whole genome shotgun (WGS) entry which is preliminary data.</text>
</comment>